<gene>
    <name evidence="1" type="ORF">STAS_21668</name>
</gene>
<comment type="caution">
    <text evidence="1">The sequence shown here is derived from an EMBL/GenBank/DDBJ whole genome shotgun (WGS) entry which is preliminary data.</text>
</comment>
<reference evidence="2" key="1">
    <citation type="journal article" date="2019" name="Curr. Biol.">
        <title>Genome Sequence of Striga asiatica Provides Insight into the Evolution of Plant Parasitism.</title>
        <authorList>
            <person name="Yoshida S."/>
            <person name="Kim S."/>
            <person name="Wafula E.K."/>
            <person name="Tanskanen J."/>
            <person name="Kim Y.M."/>
            <person name="Honaas L."/>
            <person name="Yang Z."/>
            <person name="Spallek T."/>
            <person name="Conn C.E."/>
            <person name="Ichihashi Y."/>
            <person name="Cheong K."/>
            <person name="Cui S."/>
            <person name="Der J.P."/>
            <person name="Gundlach H."/>
            <person name="Jiao Y."/>
            <person name="Hori C."/>
            <person name="Ishida J.K."/>
            <person name="Kasahara H."/>
            <person name="Kiba T."/>
            <person name="Kim M.S."/>
            <person name="Koo N."/>
            <person name="Laohavisit A."/>
            <person name="Lee Y.H."/>
            <person name="Lumba S."/>
            <person name="McCourt P."/>
            <person name="Mortimer J.C."/>
            <person name="Mutuku J.M."/>
            <person name="Nomura T."/>
            <person name="Sasaki-Sekimoto Y."/>
            <person name="Seto Y."/>
            <person name="Wang Y."/>
            <person name="Wakatake T."/>
            <person name="Sakakibara H."/>
            <person name="Demura T."/>
            <person name="Yamaguchi S."/>
            <person name="Yoneyama K."/>
            <person name="Manabe R.I."/>
            <person name="Nelson D.C."/>
            <person name="Schulman A.H."/>
            <person name="Timko M.P."/>
            <person name="dePamphilis C.W."/>
            <person name="Choi D."/>
            <person name="Shirasu K."/>
        </authorList>
    </citation>
    <scope>NUCLEOTIDE SEQUENCE [LARGE SCALE GENOMIC DNA]</scope>
    <source>
        <strain evidence="2">cv. UVA1</strain>
    </source>
</reference>
<dbReference type="Proteomes" id="UP000325081">
    <property type="component" value="Unassembled WGS sequence"/>
</dbReference>
<sequence>MNSEGENLTSLAGNIVSEPVGQLKRKVVESQNSKPELPEINTNVGSSQDLVEVNVLNAEGGKYPLRKQRGSVRQPRQVKPFKPEGMQIDKAVEEGMFGRREEMIFIHEHPLMLVCVSRLAGRSGSISSRDTLPKPLKVRREGLTTHIWLGCGPGFDEVGIFELGEVDASHRRLVLVIDDVVKVVRLWVDSEMAGECGDKVPQCRNATSAECHFLKRVLEEGHGAYSHARPHRPEEKKLGLAYLVRLLLSGDVVADEPVDHGRGQILDEPIRHPAGIPFGMRGKLGPTRLSVEIRGFVTGTFEGEPAHPLHDVVVDNVLLPLEPTTRLIAGATGVSNRTCVVVRAHCRHNGSAPSARQLGASPIACATWCLSVGLVSSGSDQ</sequence>
<dbReference type="EMBL" id="BKCP01007071">
    <property type="protein sequence ID" value="GER44755.1"/>
    <property type="molecule type" value="Genomic_DNA"/>
</dbReference>
<name>A0A5A7QHD2_STRAF</name>
<evidence type="ECO:0000313" key="1">
    <source>
        <dbReference type="EMBL" id="GER44755.1"/>
    </source>
</evidence>
<protein>
    <submittedName>
        <fullName evidence="1">Mediator of RNA polymerase II transcription subunit</fullName>
    </submittedName>
</protein>
<dbReference type="AlphaFoldDB" id="A0A5A7QHD2"/>
<evidence type="ECO:0000313" key="2">
    <source>
        <dbReference type="Proteomes" id="UP000325081"/>
    </source>
</evidence>
<accession>A0A5A7QHD2</accession>
<organism evidence="1 2">
    <name type="scientific">Striga asiatica</name>
    <name type="common">Asiatic witchweed</name>
    <name type="synonym">Buchnera asiatica</name>
    <dbReference type="NCBI Taxonomy" id="4170"/>
    <lineage>
        <taxon>Eukaryota</taxon>
        <taxon>Viridiplantae</taxon>
        <taxon>Streptophyta</taxon>
        <taxon>Embryophyta</taxon>
        <taxon>Tracheophyta</taxon>
        <taxon>Spermatophyta</taxon>
        <taxon>Magnoliopsida</taxon>
        <taxon>eudicotyledons</taxon>
        <taxon>Gunneridae</taxon>
        <taxon>Pentapetalae</taxon>
        <taxon>asterids</taxon>
        <taxon>lamiids</taxon>
        <taxon>Lamiales</taxon>
        <taxon>Orobanchaceae</taxon>
        <taxon>Buchnereae</taxon>
        <taxon>Striga</taxon>
    </lineage>
</organism>
<keyword evidence="2" id="KW-1185">Reference proteome</keyword>
<proteinExistence type="predicted"/>